<gene>
    <name evidence="3" type="ORF">OE88DRAFT_1664413</name>
</gene>
<sequence>MCGERCMKKFHASQSAYKNIEVGWGTSELCKISDILKCRELENHDTAIIDYTIREYPDDRVSWPLDLHPPLRTLFDAMFAMFDDADTTDVCFFIRHSVASDDVPRRIYGHKKILSTRCDYFKPLFSSGFAEGQGTIMDPDAFNEHQWEQGSDSDYDDMTEGTTKYEEDGPTTTVTRERHEVDDAAEGSDTLQNSGQEHGKEGNSEEHSAECGSEAVWRNPYSDSCKMDIDSLSLVDVAPANPVSRASVKDEVEGDPIERKRRKVYVTDSSYRTYRALIYYLYTGSIALAPFRSKYRAAKEAALSKNPDAEFQSLSAYNRENAVVISPDGELGDIQWVSAKSLYRLCDKLGVGDLKAAAAKFIHDSLTPETVVHELRSTFSALFPEILRAQDEYLKEHWAEVCKTKSFNNYMADLFAHCPGEHPKIVLKHIMSAVKGSDDEKVDGKGA</sequence>
<feature type="compositionally biased region" description="Basic and acidic residues" evidence="1">
    <location>
        <begin position="197"/>
        <end position="209"/>
    </location>
</feature>
<dbReference type="AlphaFoldDB" id="A0A5C3MU35"/>
<dbReference type="InterPro" id="IPR000210">
    <property type="entry name" value="BTB/POZ_dom"/>
</dbReference>
<protein>
    <recommendedName>
        <fullName evidence="2">BTB domain-containing protein</fullName>
    </recommendedName>
</protein>
<dbReference type="SMART" id="SM00225">
    <property type="entry name" value="BTB"/>
    <property type="match status" value="1"/>
</dbReference>
<feature type="region of interest" description="Disordered" evidence="1">
    <location>
        <begin position="146"/>
        <end position="212"/>
    </location>
</feature>
<dbReference type="EMBL" id="ML213519">
    <property type="protein sequence ID" value="TFK48537.1"/>
    <property type="molecule type" value="Genomic_DNA"/>
</dbReference>
<reference evidence="3 4" key="1">
    <citation type="journal article" date="2019" name="Nat. Ecol. Evol.">
        <title>Megaphylogeny resolves global patterns of mushroom evolution.</title>
        <authorList>
            <person name="Varga T."/>
            <person name="Krizsan K."/>
            <person name="Foldi C."/>
            <person name="Dima B."/>
            <person name="Sanchez-Garcia M."/>
            <person name="Sanchez-Ramirez S."/>
            <person name="Szollosi G.J."/>
            <person name="Szarkandi J.G."/>
            <person name="Papp V."/>
            <person name="Albert L."/>
            <person name="Andreopoulos W."/>
            <person name="Angelini C."/>
            <person name="Antonin V."/>
            <person name="Barry K.W."/>
            <person name="Bougher N.L."/>
            <person name="Buchanan P."/>
            <person name="Buyck B."/>
            <person name="Bense V."/>
            <person name="Catcheside P."/>
            <person name="Chovatia M."/>
            <person name="Cooper J."/>
            <person name="Damon W."/>
            <person name="Desjardin D."/>
            <person name="Finy P."/>
            <person name="Geml J."/>
            <person name="Haridas S."/>
            <person name="Hughes K."/>
            <person name="Justo A."/>
            <person name="Karasinski D."/>
            <person name="Kautmanova I."/>
            <person name="Kiss B."/>
            <person name="Kocsube S."/>
            <person name="Kotiranta H."/>
            <person name="LaButti K.M."/>
            <person name="Lechner B.E."/>
            <person name="Liimatainen K."/>
            <person name="Lipzen A."/>
            <person name="Lukacs Z."/>
            <person name="Mihaltcheva S."/>
            <person name="Morgado L.N."/>
            <person name="Niskanen T."/>
            <person name="Noordeloos M.E."/>
            <person name="Ohm R.A."/>
            <person name="Ortiz-Santana B."/>
            <person name="Ovrebo C."/>
            <person name="Racz N."/>
            <person name="Riley R."/>
            <person name="Savchenko A."/>
            <person name="Shiryaev A."/>
            <person name="Soop K."/>
            <person name="Spirin V."/>
            <person name="Szebenyi C."/>
            <person name="Tomsovsky M."/>
            <person name="Tulloss R.E."/>
            <person name="Uehling J."/>
            <person name="Grigoriev I.V."/>
            <person name="Vagvolgyi C."/>
            <person name="Papp T."/>
            <person name="Martin F.M."/>
            <person name="Miettinen O."/>
            <person name="Hibbett D.S."/>
            <person name="Nagy L.G."/>
        </authorList>
    </citation>
    <scope>NUCLEOTIDE SEQUENCE [LARGE SCALE GENOMIC DNA]</scope>
    <source>
        <strain evidence="3 4">OMC1185</strain>
    </source>
</reference>
<evidence type="ECO:0000256" key="1">
    <source>
        <dbReference type="SAM" id="MobiDB-lite"/>
    </source>
</evidence>
<dbReference type="PROSITE" id="PS50097">
    <property type="entry name" value="BTB"/>
    <property type="match status" value="1"/>
</dbReference>
<name>A0A5C3MU35_9AGAM</name>
<dbReference type="STRING" id="5364.A0A5C3MU35"/>
<dbReference type="InterPro" id="IPR011333">
    <property type="entry name" value="SKP1/BTB/POZ_sf"/>
</dbReference>
<keyword evidence="4" id="KW-1185">Reference proteome</keyword>
<dbReference type="SUPFAM" id="SSF54695">
    <property type="entry name" value="POZ domain"/>
    <property type="match status" value="1"/>
</dbReference>
<proteinExistence type="predicted"/>
<dbReference type="PANTHER" id="PTHR24413">
    <property type="entry name" value="SPECKLE-TYPE POZ PROTEIN"/>
    <property type="match status" value="1"/>
</dbReference>
<evidence type="ECO:0000313" key="3">
    <source>
        <dbReference type="EMBL" id="TFK48537.1"/>
    </source>
</evidence>
<evidence type="ECO:0000259" key="2">
    <source>
        <dbReference type="PROSITE" id="PS50097"/>
    </source>
</evidence>
<feature type="domain" description="BTB" evidence="2">
    <location>
        <begin position="88"/>
        <end position="143"/>
    </location>
</feature>
<dbReference type="Gene3D" id="3.30.710.10">
    <property type="entry name" value="Potassium Channel Kv1.1, Chain A"/>
    <property type="match status" value="2"/>
</dbReference>
<accession>A0A5C3MU35</accession>
<organism evidence="3 4">
    <name type="scientific">Heliocybe sulcata</name>
    <dbReference type="NCBI Taxonomy" id="5364"/>
    <lineage>
        <taxon>Eukaryota</taxon>
        <taxon>Fungi</taxon>
        <taxon>Dikarya</taxon>
        <taxon>Basidiomycota</taxon>
        <taxon>Agaricomycotina</taxon>
        <taxon>Agaricomycetes</taxon>
        <taxon>Gloeophyllales</taxon>
        <taxon>Gloeophyllaceae</taxon>
        <taxon>Heliocybe</taxon>
    </lineage>
</organism>
<evidence type="ECO:0000313" key="4">
    <source>
        <dbReference type="Proteomes" id="UP000305948"/>
    </source>
</evidence>
<dbReference type="OrthoDB" id="6359816at2759"/>
<dbReference type="Proteomes" id="UP000305948">
    <property type="component" value="Unassembled WGS sequence"/>
</dbReference>